<dbReference type="Pfam" id="PF00009">
    <property type="entry name" value="GTP_EFTU"/>
    <property type="match status" value="1"/>
</dbReference>
<dbReference type="Proteomes" id="UP000187013">
    <property type="component" value="Unassembled WGS sequence"/>
</dbReference>
<evidence type="ECO:0000313" key="7">
    <source>
        <dbReference type="EMBL" id="GAV54757.1"/>
    </source>
</evidence>
<accession>A0A1Q3AGA8</accession>
<keyword evidence="4 5" id="KW-0342">GTP-binding</keyword>
<dbReference type="AlphaFoldDB" id="A0A1Q3AGA8"/>
<protein>
    <recommendedName>
        <fullName evidence="5">Ribosome-releasing factor 2, mitochondrial</fullName>
        <shortName evidence="5">RRF2mt</shortName>
    </recommendedName>
    <alternativeName>
        <fullName evidence="5">Elongation factor G 2, mitochondrial</fullName>
        <shortName evidence="5">EF-G2mt</shortName>
        <shortName evidence="5">mEF-G 2</shortName>
    </alternativeName>
</protein>
<organism evidence="7 8">
    <name type="scientific">Zygosaccharomyces rouxii</name>
    <dbReference type="NCBI Taxonomy" id="4956"/>
    <lineage>
        <taxon>Eukaryota</taxon>
        <taxon>Fungi</taxon>
        <taxon>Dikarya</taxon>
        <taxon>Ascomycota</taxon>
        <taxon>Saccharomycotina</taxon>
        <taxon>Saccharomycetes</taxon>
        <taxon>Saccharomycetales</taxon>
        <taxon>Saccharomycetaceae</taxon>
        <taxon>Zygosaccharomyces</taxon>
    </lineage>
</organism>
<dbReference type="SMART" id="SM00838">
    <property type="entry name" value="EFG_C"/>
    <property type="match status" value="1"/>
</dbReference>
<dbReference type="GO" id="GO:0032543">
    <property type="term" value="P:mitochondrial translation"/>
    <property type="evidence" value="ECO:0007669"/>
    <property type="project" value="UniProtKB-UniRule"/>
</dbReference>
<dbReference type="Gene3D" id="3.30.70.240">
    <property type="match status" value="1"/>
</dbReference>
<dbReference type="InterPro" id="IPR027417">
    <property type="entry name" value="P-loop_NTPase"/>
</dbReference>
<name>A0A1Q3AGA8_ZYGRO</name>
<dbReference type="FunFam" id="3.40.50.300:FF:001636">
    <property type="entry name" value="Ribosome-releasing factor 2, mitochondrial"/>
    <property type="match status" value="1"/>
</dbReference>
<evidence type="ECO:0000256" key="1">
    <source>
        <dbReference type="ARBA" id="ARBA00022741"/>
    </source>
</evidence>
<dbReference type="Gene3D" id="2.40.30.10">
    <property type="entry name" value="Translation factors"/>
    <property type="match status" value="1"/>
</dbReference>
<dbReference type="GO" id="GO:0003924">
    <property type="term" value="F:GTPase activity"/>
    <property type="evidence" value="ECO:0007669"/>
    <property type="project" value="UniProtKB-UniRule"/>
</dbReference>
<evidence type="ECO:0000313" key="8">
    <source>
        <dbReference type="Proteomes" id="UP000187013"/>
    </source>
</evidence>
<dbReference type="InterPro" id="IPR000795">
    <property type="entry name" value="T_Tr_GTP-bd_dom"/>
</dbReference>
<dbReference type="GO" id="GO:0005525">
    <property type="term" value="F:GTP binding"/>
    <property type="evidence" value="ECO:0007669"/>
    <property type="project" value="UniProtKB-UniRule"/>
</dbReference>
<dbReference type="OrthoDB" id="198619at2759"/>
<dbReference type="PRINTS" id="PR00315">
    <property type="entry name" value="ELONGATNFCT"/>
</dbReference>
<dbReference type="PANTHER" id="PTHR43261:SF1">
    <property type="entry name" value="RIBOSOME-RELEASING FACTOR 2, MITOCHONDRIAL"/>
    <property type="match status" value="1"/>
</dbReference>
<dbReference type="InterPro" id="IPR005225">
    <property type="entry name" value="Small_GTP-bd"/>
</dbReference>
<feature type="binding site" evidence="5">
    <location>
        <begin position="29"/>
        <end position="36"/>
    </location>
    <ligand>
        <name>GTP</name>
        <dbReference type="ChEBI" id="CHEBI:37565"/>
    </ligand>
</feature>
<reference evidence="7 8" key="1">
    <citation type="submission" date="2016-08" db="EMBL/GenBank/DDBJ databases">
        <title>Draft genome sequence of allopolyploid Zygosaccharomyces rouxii.</title>
        <authorList>
            <person name="Watanabe J."/>
            <person name="Uehara K."/>
            <person name="Mogi Y."/>
            <person name="Tsukioka Y."/>
        </authorList>
    </citation>
    <scope>NUCLEOTIDE SEQUENCE [LARGE SCALE GENOMIC DNA]</scope>
    <source>
        <strain evidence="7 8">NBRC 110957</strain>
    </source>
</reference>
<dbReference type="InterPro" id="IPR041095">
    <property type="entry name" value="EFG_II"/>
</dbReference>
<comment type="subcellular location">
    <subcellularLocation>
        <location evidence="5">Mitochondrion</location>
    </subcellularLocation>
</comment>
<dbReference type="InterPro" id="IPR000640">
    <property type="entry name" value="EFG_V-like"/>
</dbReference>
<dbReference type="Gene3D" id="3.30.70.870">
    <property type="entry name" value="Elongation Factor G (Translational Gtpase), domain 3"/>
    <property type="match status" value="1"/>
</dbReference>
<dbReference type="Pfam" id="PF14492">
    <property type="entry name" value="EFG_III"/>
    <property type="match status" value="1"/>
</dbReference>
<comment type="function">
    <text evidence="5">Mitochondrial GTPase that mediates the disassembly of ribosomes from messenger RNA at the termination of mitochondrial protein biosynthesis. Not involved in the GTP-dependent ribosomal translocation step during translation elongation.</text>
</comment>
<dbReference type="InterPro" id="IPR009000">
    <property type="entry name" value="Transl_B-barrel_sf"/>
</dbReference>
<keyword evidence="1 5" id="KW-0547">Nucleotide-binding</keyword>
<dbReference type="CDD" id="cd16262">
    <property type="entry name" value="EFG_III"/>
    <property type="match status" value="1"/>
</dbReference>
<proteinExistence type="inferred from homology"/>
<sequence>MMLSRLFGSLRTYATRANLSKLRNIGIIAHIDAGKTTTTERMLYYSGKINRIGDVDQGDTITDFLPQERARGITIQSAAISFNWQDDYKINLIDTPGHADFSFEVIRAVKVLDGCVTILDAVAGVEAQTEKVWKQSKDIPKICFINKMDREGAGYSRTVKELITKMRTKVALINMPLFKYDTKTQVNSFGGVIDLVNQKVLKWSPQDPDHIDVTEAIEAIPEIREQFLQGRESLVEALGEFDENLVEYFLDQAEGDYLKIPANLLNHSIRQATVNQHLTPVLCGASFRNIGVQPLLDAVVDYLPSPLEARIPEVNHENLPMSYDPKIGVLINGNRNLCVAFAFKVITDPIRGTMIFIRVYSGILNSNNTVYNCSRASKFKLGKLVLLHANVYEETSQLYPGEIGVLTGATVANNVSTGDTIVSHSVKKDGLKSLNKNTELTLRINPITVPPPVFVVCVEPKTLGNKRSMEEALGVIVREDPSLVVSKDEETGQTLLGGMGELHLEIARDRLLNDLHADVNIGKVMVSYKEAIDHPSQESTAENDSDCKFTLSVEPISLDIPVEEVIASDKSGSKWYPLGSDNNYLVVEPHETYRLDNWNLQVPYHSIVNAILSSSIAALQKGGKVSNFALHSCAVKLKGDWQIPLDMESVTEILPLTRNLIVGILDSIPSEAYSVLEPVMNLEVNVPQKDVGPVMQDLTGARKANILSIEDEHEISESSDTLSSVDFHRMAQQQYLPPDMTLKNAQLGEIGSSNKIIRALVPLREMVAYTNKIRSLTQGRGSFHMDYHGMDRVTQDRLESVLNE</sequence>
<feature type="domain" description="Tr-type G" evidence="6">
    <location>
        <begin position="20"/>
        <end position="307"/>
    </location>
</feature>
<dbReference type="InterPro" id="IPR009022">
    <property type="entry name" value="EFG_III"/>
</dbReference>
<gene>
    <name evidence="5" type="primary">MEF2</name>
    <name evidence="7" type="ORF">ZYGR_0AS00790</name>
</gene>
<dbReference type="InterPro" id="IPR035647">
    <property type="entry name" value="EFG_III/V"/>
</dbReference>
<dbReference type="NCBIfam" id="TIGR00231">
    <property type="entry name" value="small_GTP"/>
    <property type="match status" value="1"/>
</dbReference>
<dbReference type="PANTHER" id="PTHR43261">
    <property type="entry name" value="TRANSLATION ELONGATION FACTOR G-RELATED"/>
    <property type="match status" value="1"/>
</dbReference>
<dbReference type="CDD" id="cd03713">
    <property type="entry name" value="EFG_mtEFG_C"/>
    <property type="match status" value="1"/>
</dbReference>
<evidence type="ECO:0000256" key="2">
    <source>
        <dbReference type="ARBA" id="ARBA00022917"/>
    </source>
</evidence>
<dbReference type="InterPro" id="IPR053905">
    <property type="entry name" value="EF-G-like_DII"/>
</dbReference>
<comment type="caution">
    <text evidence="7">The sequence shown here is derived from an EMBL/GenBank/DDBJ whole genome shotgun (WGS) entry which is preliminary data.</text>
</comment>
<dbReference type="InterPro" id="IPR035649">
    <property type="entry name" value="EFG_V"/>
</dbReference>
<keyword evidence="3 5" id="KW-0496">Mitochondrion</keyword>
<dbReference type="HAMAP" id="MF_03059">
    <property type="entry name" value="mEF_G_2"/>
    <property type="match status" value="1"/>
</dbReference>
<dbReference type="Pfam" id="PF00679">
    <property type="entry name" value="EFG_C"/>
    <property type="match status" value="1"/>
</dbReference>
<dbReference type="EMBL" id="BDGX01000045">
    <property type="protein sequence ID" value="GAV54757.1"/>
    <property type="molecule type" value="Genomic_DNA"/>
</dbReference>
<evidence type="ECO:0000256" key="5">
    <source>
        <dbReference type="HAMAP-Rule" id="MF_03059"/>
    </source>
</evidence>
<comment type="similarity">
    <text evidence="5">Belongs to the TRAFAC class translation factor GTPase superfamily. Classic translation factor GTPase family. EF-G/EF-2 subfamily.</text>
</comment>
<feature type="binding site" evidence="5">
    <location>
        <begin position="146"/>
        <end position="149"/>
    </location>
    <ligand>
        <name>GTP</name>
        <dbReference type="ChEBI" id="CHEBI:37565"/>
    </ligand>
</feature>
<dbReference type="GO" id="GO:0032790">
    <property type="term" value="P:ribosome disassembly"/>
    <property type="evidence" value="ECO:0007669"/>
    <property type="project" value="UniProtKB-UniRule"/>
</dbReference>
<keyword evidence="2 5" id="KW-0648">Protein biosynthesis</keyword>
<dbReference type="PROSITE" id="PS00301">
    <property type="entry name" value="G_TR_1"/>
    <property type="match status" value="1"/>
</dbReference>
<evidence type="ECO:0000256" key="4">
    <source>
        <dbReference type="ARBA" id="ARBA00023134"/>
    </source>
</evidence>
<dbReference type="GO" id="GO:0005739">
    <property type="term" value="C:mitochondrion"/>
    <property type="evidence" value="ECO:0007669"/>
    <property type="project" value="UniProtKB-SubCell"/>
</dbReference>
<dbReference type="Pfam" id="PF22042">
    <property type="entry name" value="EF-G_D2"/>
    <property type="match status" value="1"/>
</dbReference>
<dbReference type="SUPFAM" id="SSF54980">
    <property type="entry name" value="EF-G C-terminal domain-like"/>
    <property type="match status" value="2"/>
</dbReference>
<dbReference type="PROSITE" id="PS51722">
    <property type="entry name" value="G_TR_2"/>
    <property type="match status" value="1"/>
</dbReference>
<dbReference type="CDD" id="cd01886">
    <property type="entry name" value="EF-G"/>
    <property type="match status" value="1"/>
</dbReference>
<dbReference type="Gene3D" id="3.40.50.300">
    <property type="entry name" value="P-loop containing nucleotide triphosphate hydrolases"/>
    <property type="match status" value="1"/>
</dbReference>
<dbReference type="InterPro" id="IPR031157">
    <property type="entry name" value="G_TR_CS"/>
</dbReference>
<dbReference type="SUPFAM" id="SSF50447">
    <property type="entry name" value="Translation proteins"/>
    <property type="match status" value="1"/>
</dbReference>
<evidence type="ECO:0000259" key="6">
    <source>
        <dbReference type="PROSITE" id="PS51722"/>
    </source>
</evidence>
<dbReference type="InterPro" id="IPR030851">
    <property type="entry name" value="EFG2"/>
</dbReference>
<evidence type="ECO:0000256" key="3">
    <source>
        <dbReference type="ARBA" id="ARBA00023128"/>
    </source>
</evidence>
<dbReference type="SUPFAM" id="SSF52540">
    <property type="entry name" value="P-loop containing nucleoside triphosphate hydrolases"/>
    <property type="match status" value="1"/>
</dbReference>
<feature type="binding site" evidence="5">
    <location>
        <begin position="94"/>
        <end position="98"/>
    </location>
    <ligand>
        <name>GTP</name>
        <dbReference type="ChEBI" id="CHEBI:37565"/>
    </ligand>
</feature>